<dbReference type="PANTHER" id="PTHR30386:SF17">
    <property type="entry name" value="ALKALINE PROTEASE SECRETION PROTEIN APRE"/>
    <property type="match status" value="1"/>
</dbReference>
<name>A0ABV2HRJ7_9HYPH</name>
<dbReference type="InterPro" id="IPR050739">
    <property type="entry name" value="MFP"/>
</dbReference>
<reference evidence="2 3" key="1">
    <citation type="submission" date="2024-06" db="EMBL/GenBank/DDBJ databases">
        <title>Genomic Encyclopedia of Type Strains, Phase IV (KMG-IV): sequencing the most valuable type-strain genomes for metagenomic binning, comparative biology and taxonomic classification.</title>
        <authorList>
            <person name="Goeker M."/>
        </authorList>
    </citation>
    <scope>NUCLEOTIDE SEQUENCE [LARGE SCALE GENOMIC DNA]</scope>
    <source>
        <strain evidence="2 3">DSM 29846</strain>
    </source>
</reference>
<comment type="caution">
    <text evidence="2">The sequence shown here is derived from an EMBL/GenBank/DDBJ whole genome shotgun (WGS) entry which is preliminary data.</text>
</comment>
<evidence type="ECO:0000259" key="1">
    <source>
        <dbReference type="Pfam" id="PF26002"/>
    </source>
</evidence>
<keyword evidence="3" id="KW-1185">Reference proteome</keyword>
<proteinExistence type="predicted"/>
<dbReference type="InterPro" id="IPR058982">
    <property type="entry name" value="Beta-barrel_AprE"/>
</dbReference>
<sequence length="92" mass="10262">MHQLAVHTVGGVITPGEVVMLIVPVADELTVEARVAPQDIDQLKPGQEARLKFSAFNQRVTPELNGNVNEIWRRFDSGCRIRTGRIKRGSNR</sequence>
<protein>
    <submittedName>
        <fullName evidence="2">Multidrug efflux pump subunit AcrA (Membrane-fusion protein)</fullName>
    </submittedName>
</protein>
<evidence type="ECO:0000313" key="2">
    <source>
        <dbReference type="EMBL" id="MET3593174.1"/>
    </source>
</evidence>
<dbReference type="Gene3D" id="2.40.30.170">
    <property type="match status" value="1"/>
</dbReference>
<feature type="domain" description="AprE-like beta-barrel" evidence="1">
    <location>
        <begin position="29"/>
        <end position="71"/>
    </location>
</feature>
<dbReference type="PANTHER" id="PTHR30386">
    <property type="entry name" value="MEMBRANE FUSION SUBUNIT OF EMRAB-TOLC MULTIDRUG EFFLUX PUMP"/>
    <property type="match status" value="1"/>
</dbReference>
<dbReference type="Proteomes" id="UP001549036">
    <property type="component" value="Unassembled WGS sequence"/>
</dbReference>
<evidence type="ECO:0000313" key="3">
    <source>
        <dbReference type="Proteomes" id="UP001549036"/>
    </source>
</evidence>
<dbReference type="EMBL" id="JBEPLM010000004">
    <property type="protein sequence ID" value="MET3593174.1"/>
    <property type="molecule type" value="Genomic_DNA"/>
</dbReference>
<gene>
    <name evidence="2" type="ORF">ABID26_002571</name>
</gene>
<accession>A0ABV2HRJ7</accession>
<dbReference type="PRINTS" id="PR01490">
    <property type="entry name" value="RTXTOXIND"/>
</dbReference>
<organism evidence="2 3">
    <name type="scientific">Mesorhizobium shonense</name>
    <dbReference type="NCBI Taxonomy" id="1209948"/>
    <lineage>
        <taxon>Bacteria</taxon>
        <taxon>Pseudomonadati</taxon>
        <taxon>Pseudomonadota</taxon>
        <taxon>Alphaproteobacteria</taxon>
        <taxon>Hyphomicrobiales</taxon>
        <taxon>Phyllobacteriaceae</taxon>
        <taxon>Mesorhizobium</taxon>
    </lineage>
</organism>
<dbReference type="Pfam" id="PF26002">
    <property type="entry name" value="Beta-barrel_AprE"/>
    <property type="match status" value="1"/>
</dbReference>